<evidence type="ECO:0000256" key="7">
    <source>
        <dbReference type="ARBA" id="ARBA00022679"/>
    </source>
</evidence>
<dbReference type="PANTHER" id="PTHR43671:SF98">
    <property type="entry name" value="SERINE_THREONINE-PROTEIN KINASE NEK11"/>
    <property type="match status" value="1"/>
</dbReference>
<dbReference type="CDD" id="cd00180">
    <property type="entry name" value="PKc"/>
    <property type="match status" value="1"/>
</dbReference>
<dbReference type="PROSITE" id="PS50011">
    <property type="entry name" value="PROTEIN_KINASE_DOM"/>
    <property type="match status" value="1"/>
</dbReference>
<keyword evidence="6" id="KW-0723">Serine/threonine-protein kinase</keyword>
<evidence type="ECO:0000256" key="6">
    <source>
        <dbReference type="ARBA" id="ARBA00022527"/>
    </source>
</evidence>
<evidence type="ECO:0000256" key="12">
    <source>
        <dbReference type="ARBA" id="ARBA00033194"/>
    </source>
</evidence>
<dbReference type="GO" id="GO:0004674">
    <property type="term" value="F:protein serine/threonine kinase activity"/>
    <property type="evidence" value="ECO:0007669"/>
    <property type="project" value="UniProtKB-KW"/>
</dbReference>
<dbReference type="EC" id="2.7.11.1" evidence="3"/>
<dbReference type="InterPro" id="IPR057218">
    <property type="entry name" value="DUF7896"/>
</dbReference>
<feature type="domain" description="Protein kinase" evidence="16">
    <location>
        <begin position="254"/>
        <end position="539"/>
    </location>
</feature>
<comment type="subunit">
    <text evidence="2">Component of the EKC/KEOPS complex composed of at least BUD32, CGI121, GON7, KAE1 and PCC1; the whole complex dimerizes.</text>
</comment>
<dbReference type="InterPro" id="IPR000719">
    <property type="entry name" value="Prot_kinase_dom"/>
</dbReference>
<dbReference type="Proteomes" id="UP000750711">
    <property type="component" value="Unassembled WGS sequence"/>
</dbReference>
<comment type="catalytic activity">
    <reaction evidence="13">
        <text>L-threonyl-[protein] + ATP = O-phospho-L-threonyl-[protein] + ADP + H(+)</text>
        <dbReference type="Rhea" id="RHEA:46608"/>
        <dbReference type="Rhea" id="RHEA-COMP:11060"/>
        <dbReference type="Rhea" id="RHEA-COMP:11605"/>
        <dbReference type="ChEBI" id="CHEBI:15378"/>
        <dbReference type="ChEBI" id="CHEBI:30013"/>
        <dbReference type="ChEBI" id="CHEBI:30616"/>
        <dbReference type="ChEBI" id="CHEBI:61977"/>
        <dbReference type="ChEBI" id="CHEBI:456216"/>
        <dbReference type="EC" id="2.7.11.1"/>
    </reaction>
</comment>
<dbReference type="GO" id="GO:0005524">
    <property type="term" value="F:ATP binding"/>
    <property type="evidence" value="ECO:0007669"/>
    <property type="project" value="UniProtKB-KW"/>
</dbReference>
<evidence type="ECO:0000256" key="14">
    <source>
        <dbReference type="ARBA" id="ARBA00048679"/>
    </source>
</evidence>
<protein>
    <recommendedName>
        <fullName evidence="5">EKC/KEOPS complex subunit BUD32</fullName>
        <ecNumber evidence="3">2.7.11.1</ecNumber>
    </recommendedName>
    <alternativeName>
        <fullName evidence="11 12">Atypical Serine/threonine protein kinase BUD32</fullName>
    </alternativeName>
    <alternativeName>
        <fullName evidence="4">EKC/KEOPS complex subunit bud32</fullName>
    </alternativeName>
</protein>
<proteinExistence type="predicted"/>
<dbReference type="PANTHER" id="PTHR43671">
    <property type="entry name" value="SERINE/THREONINE-PROTEIN KINASE NEK"/>
    <property type="match status" value="1"/>
</dbReference>
<gene>
    <name evidence="17" type="ORF">GP486_007833</name>
</gene>
<dbReference type="InterPro" id="IPR050660">
    <property type="entry name" value="NEK_Ser/Thr_kinase"/>
</dbReference>
<keyword evidence="7" id="KW-0808">Transferase</keyword>
<reference evidence="17" key="1">
    <citation type="submission" date="2021-03" db="EMBL/GenBank/DDBJ databases">
        <title>Comparative genomics and phylogenomic investigation of the class Geoglossomycetes provide insights into ecological specialization and systematics.</title>
        <authorList>
            <person name="Melie T."/>
            <person name="Pirro S."/>
            <person name="Miller A.N."/>
            <person name="Quandt A."/>
        </authorList>
    </citation>
    <scope>NUCLEOTIDE SEQUENCE</scope>
    <source>
        <strain evidence="17">CAQ_001_2017</strain>
    </source>
</reference>
<evidence type="ECO:0000256" key="4">
    <source>
        <dbReference type="ARBA" id="ARBA00013948"/>
    </source>
</evidence>
<keyword evidence="8" id="KW-0547">Nucleotide-binding</keyword>
<dbReference type="InterPro" id="IPR008266">
    <property type="entry name" value="Tyr_kinase_AS"/>
</dbReference>
<dbReference type="PROSITE" id="PS00109">
    <property type="entry name" value="PROTEIN_KINASE_TYR"/>
    <property type="match status" value="1"/>
</dbReference>
<evidence type="ECO:0000256" key="13">
    <source>
        <dbReference type="ARBA" id="ARBA00047899"/>
    </source>
</evidence>
<evidence type="ECO:0000256" key="15">
    <source>
        <dbReference type="SAM" id="MobiDB-lite"/>
    </source>
</evidence>
<dbReference type="EMBL" id="JAGHQM010002470">
    <property type="protein sequence ID" value="KAH0548623.1"/>
    <property type="molecule type" value="Genomic_DNA"/>
</dbReference>
<evidence type="ECO:0000256" key="8">
    <source>
        <dbReference type="ARBA" id="ARBA00022741"/>
    </source>
</evidence>
<evidence type="ECO:0000313" key="17">
    <source>
        <dbReference type="EMBL" id="KAH0548623.1"/>
    </source>
</evidence>
<sequence length="739" mass="83664">MVSLDKSMQLKGDSDQAGKYDMNLEEPFDIKANVSEKTIPPFGQIRICLILQAISWLKRVCVHASSGREDRQLHRIPNFTKGLVLAVQTDHSVLPPLDIVTGIHCDIIYAELTAMSDNISPLPTSTISYEDISAALDGYFARGDGDMTPFSESEIQQISDLLSRVNRSWSLVPRTYIVLRISGRLHHLDTFINLGYTDYLFPVSREESLPRRLSYNARADFMKAQPTILTNAPDLEKGKEGKHQNFAGDQPLPFESRANLGVGSFGQVDKVVSVVSRKEYARRRIHRREIFEQAQMSMESYINELEVLKRIQHPHIVELVGSYTDPTFLGLIMSPVADCNLSEFFILIPTSLERTLLLRSFFGCLANALAHLHGLEIQHKDIRPSNILIEGDNVLVADFGLSCDSTDATRSMTEGITALSQRYCAPEVADYEPRSSSADIWSLGCVFLEMTTILKGITIDASKTVFNTYGSYGQHFRNNPNAAFQWIFMLRAIGLQSDNEPFDWISRMLQLDRYARPSAASLFEIITKSCSGSDLNARFSGMCCAEEGGGSPEDDSSFENAVLELQTLDIEAAEASNEITRPRRHQVLSDKPNDYRKGSQKPYLRPIFSRIFCDTCDDYPGGFRGDFELRRHHDRAHAERQRATWVTTRCLDPSVPIPEIPLESCRKCRDRKQYRDYYLATSHLRRAHFNPKLKREGNVRAEDKARRHDSDYPPLEVLCRWMIAVKEDVHGVIKPLPPI</sequence>
<evidence type="ECO:0000256" key="5">
    <source>
        <dbReference type="ARBA" id="ARBA00019973"/>
    </source>
</evidence>
<evidence type="ECO:0000256" key="1">
    <source>
        <dbReference type="ARBA" id="ARBA00003747"/>
    </source>
</evidence>
<organism evidence="17 18">
    <name type="scientific">Trichoglossum hirsutum</name>
    <dbReference type="NCBI Taxonomy" id="265104"/>
    <lineage>
        <taxon>Eukaryota</taxon>
        <taxon>Fungi</taxon>
        <taxon>Dikarya</taxon>
        <taxon>Ascomycota</taxon>
        <taxon>Pezizomycotina</taxon>
        <taxon>Geoglossomycetes</taxon>
        <taxon>Geoglossales</taxon>
        <taxon>Geoglossaceae</taxon>
        <taxon>Trichoglossum</taxon>
    </lineage>
</organism>
<dbReference type="GO" id="GO:0005634">
    <property type="term" value="C:nucleus"/>
    <property type="evidence" value="ECO:0007669"/>
    <property type="project" value="TreeGrafter"/>
</dbReference>
<feature type="region of interest" description="Disordered" evidence="15">
    <location>
        <begin position="579"/>
        <end position="600"/>
    </location>
</feature>
<evidence type="ECO:0000256" key="2">
    <source>
        <dbReference type="ARBA" id="ARBA00011534"/>
    </source>
</evidence>
<name>A0A9P8IGY5_9PEZI</name>
<keyword evidence="18" id="KW-1185">Reference proteome</keyword>
<keyword evidence="10" id="KW-0067">ATP-binding</keyword>
<evidence type="ECO:0000256" key="3">
    <source>
        <dbReference type="ARBA" id="ARBA00012513"/>
    </source>
</evidence>
<comment type="caution">
    <text evidence="17">The sequence shown here is derived from an EMBL/GenBank/DDBJ whole genome shotgun (WGS) entry which is preliminary data.</text>
</comment>
<evidence type="ECO:0000313" key="18">
    <source>
        <dbReference type="Proteomes" id="UP000750711"/>
    </source>
</evidence>
<dbReference type="InterPro" id="IPR011009">
    <property type="entry name" value="Kinase-like_dom_sf"/>
</dbReference>
<evidence type="ECO:0000259" key="16">
    <source>
        <dbReference type="PROSITE" id="PS50011"/>
    </source>
</evidence>
<dbReference type="Gene3D" id="3.30.200.20">
    <property type="entry name" value="Phosphorylase Kinase, domain 1"/>
    <property type="match status" value="1"/>
</dbReference>
<feature type="compositionally biased region" description="Basic and acidic residues" evidence="15">
    <location>
        <begin position="587"/>
        <end position="597"/>
    </location>
</feature>
<dbReference type="AlphaFoldDB" id="A0A9P8IGY5"/>
<comment type="catalytic activity">
    <reaction evidence="14">
        <text>L-seryl-[protein] + ATP = O-phospho-L-seryl-[protein] + ADP + H(+)</text>
        <dbReference type="Rhea" id="RHEA:17989"/>
        <dbReference type="Rhea" id="RHEA-COMP:9863"/>
        <dbReference type="Rhea" id="RHEA-COMP:11604"/>
        <dbReference type="ChEBI" id="CHEBI:15378"/>
        <dbReference type="ChEBI" id="CHEBI:29999"/>
        <dbReference type="ChEBI" id="CHEBI:30616"/>
        <dbReference type="ChEBI" id="CHEBI:83421"/>
        <dbReference type="ChEBI" id="CHEBI:456216"/>
        <dbReference type="EC" id="2.7.11.1"/>
    </reaction>
</comment>
<evidence type="ECO:0000256" key="10">
    <source>
        <dbReference type="ARBA" id="ARBA00022840"/>
    </source>
</evidence>
<comment type="function">
    <text evidence="1">Component of the EKC/KEOPS complex that is required for the formation of a threonylcarbamoyl group on adenosine at position 37 (t(6)A37) in tRNAs that read codons beginning with adenine. The complex is probably involved in the transfer of the threonylcarbamoyl moiety of threonylcarbamoyl-AMP (TC-AMP) to the N6 group of A37. BUD32 has ATPase activity in the context of the EKC/KEOPS complex and likely plays a supporting role to the catalytic subunit KAE1. The EKC/KEOPS complex also promotes both telomere uncapping and telomere elongation. The complex is required for efficient recruitment of transcriptional coactivators.</text>
</comment>
<dbReference type="SUPFAM" id="SSF56112">
    <property type="entry name" value="Protein kinase-like (PK-like)"/>
    <property type="match status" value="1"/>
</dbReference>
<dbReference type="Pfam" id="PF25438">
    <property type="entry name" value="DUF7896"/>
    <property type="match status" value="1"/>
</dbReference>
<dbReference type="Pfam" id="PF00069">
    <property type="entry name" value="Pkinase"/>
    <property type="match status" value="1"/>
</dbReference>
<keyword evidence="9" id="KW-0418">Kinase</keyword>
<dbReference type="Gene3D" id="1.10.510.10">
    <property type="entry name" value="Transferase(Phosphotransferase) domain 1"/>
    <property type="match status" value="1"/>
</dbReference>
<evidence type="ECO:0000256" key="11">
    <source>
        <dbReference type="ARBA" id="ARBA00030980"/>
    </source>
</evidence>
<accession>A0A9P8IGY5</accession>
<evidence type="ECO:0000256" key="9">
    <source>
        <dbReference type="ARBA" id="ARBA00022777"/>
    </source>
</evidence>